<accession>A0A0P6DVQ7</accession>
<organism evidence="1">
    <name type="scientific">Daphnia magna</name>
    <dbReference type="NCBI Taxonomy" id="35525"/>
    <lineage>
        <taxon>Eukaryota</taxon>
        <taxon>Metazoa</taxon>
        <taxon>Ecdysozoa</taxon>
        <taxon>Arthropoda</taxon>
        <taxon>Crustacea</taxon>
        <taxon>Branchiopoda</taxon>
        <taxon>Diplostraca</taxon>
        <taxon>Cladocera</taxon>
        <taxon>Anomopoda</taxon>
        <taxon>Daphniidae</taxon>
        <taxon>Daphnia</taxon>
    </lineage>
</organism>
<proteinExistence type="predicted"/>
<dbReference type="EMBL" id="GDIQ01071567">
    <property type="protein sequence ID" value="JAN23170.1"/>
    <property type="molecule type" value="Transcribed_RNA"/>
</dbReference>
<dbReference type="AlphaFoldDB" id="A0A0P6DVQ7"/>
<reference evidence="1" key="1">
    <citation type="submission" date="2015-10" db="EMBL/GenBank/DDBJ databases">
        <title>EvidentialGene: Evidence-directed Construction of Complete mRNA Transcriptomes without Genomes.</title>
        <authorList>
            <person name="Gilbert D.G."/>
        </authorList>
    </citation>
    <scope>NUCLEOTIDE SEQUENCE</scope>
</reference>
<protein>
    <submittedName>
        <fullName evidence="1">Uncharacterized protein</fullName>
    </submittedName>
</protein>
<sequence>MIQAHHFVIRERFKERQLCTDTNSMVHKTKRGFRSWRDVDVLSEKGTHDQKFAGIPPFLWPIRFQFVSICRS</sequence>
<evidence type="ECO:0000313" key="1">
    <source>
        <dbReference type="EMBL" id="JAN23170.1"/>
    </source>
</evidence>
<name>A0A0P6DVQ7_9CRUS</name>